<dbReference type="RefSeq" id="WP_244676385.1">
    <property type="nucleotide sequence ID" value="NZ_CP095046.1"/>
</dbReference>
<dbReference type="Proteomes" id="UP000831796">
    <property type="component" value="Chromosome"/>
</dbReference>
<protein>
    <submittedName>
        <fullName evidence="7">Energy transducer TonB</fullName>
    </submittedName>
</protein>
<dbReference type="KEGG" id="hcu:MUN79_03375"/>
<reference evidence="7" key="1">
    <citation type="submission" date="2022-04" db="EMBL/GenBank/DDBJ databases">
        <title>Hymenobacter sp. isolated from the air.</title>
        <authorList>
            <person name="Won M."/>
            <person name="Lee C.-M."/>
            <person name="Woen H.-Y."/>
            <person name="Kwon S.-W."/>
        </authorList>
    </citation>
    <scope>NUCLEOTIDE SEQUENCE</scope>
    <source>
        <strain evidence="7">5116S-3</strain>
    </source>
</reference>
<feature type="signal peptide" evidence="5">
    <location>
        <begin position="1"/>
        <end position="19"/>
    </location>
</feature>
<evidence type="ECO:0000259" key="6">
    <source>
        <dbReference type="Pfam" id="PF03544"/>
    </source>
</evidence>
<keyword evidence="2" id="KW-0812">Transmembrane</keyword>
<evidence type="ECO:0000256" key="1">
    <source>
        <dbReference type="ARBA" id="ARBA00004167"/>
    </source>
</evidence>
<sequence>MKLLLLLLWLALLATQAQAQRPAPPKPAPTIGLTDDPLYHCFGCRFPVYKDGGAKGMLNSIGKNMRYPHHLTTAGRVLVEYTVDTTGKVRNARIKQGFQPEADSAALRAVRALGDFVPAMNEQGRPLTVKQTIPVWFSPK</sequence>
<evidence type="ECO:0000256" key="3">
    <source>
        <dbReference type="ARBA" id="ARBA00022989"/>
    </source>
</evidence>
<gene>
    <name evidence="7" type="ORF">MUN79_03375</name>
</gene>
<dbReference type="AlphaFoldDB" id="A0A8T9QB41"/>
<keyword evidence="5" id="KW-0732">Signal</keyword>
<comment type="subcellular location">
    <subcellularLocation>
        <location evidence="1">Membrane</location>
        <topology evidence="1">Single-pass membrane protein</topology>
    </subcellularLocation>
</comment>
<evidence type="ECO:0000256" key="4">
    <source>
        <dbReference type="ARBA" id="ARBA00023136"/>
    </source>
</evidence>
<evidence type="ECO:0000256" key="2">
    <source>
        <dbReference type="ARBA" id="ARBA00022692"/>
    </source>
</evidence>
<name>A0A8T9QB41_9BACT</name>
<keyword evidence="3" id="KW-1133">Transmembrane helix</keyword>
<dbReference type="GO" id="GO:0055085">
    <property type="term" value="P:transmembrane transport"/>
    <property type="evidence" value="ECO:0007669"/>
    <property type="project" value="InterPro"/>
</dbReference>
<dbReference type="EMBL" id="CP095046">
    <property type="protein sequence ID" value="UOQ73030.1"/>
    <property type="molecule type" value="Genomic_DNA"/>
</dbReference>
<feature type="chain" id="PRO_5035757539" evidence="5">
    <location>
        <begin position="20"/>
        <end position="140"/>
    </location>
</feature>
<dbReference type="NCBIfam" id="TIGR01352">
    <property type="entry name" value="tonB_Cterm"/>
    <property type="match status" value="1"/>
</dbReference>
<evidence type="ECO:0000256" key="5">
    <source>
        <dbReference type="SAM" id="SignalP"/>
    </source>
</evidence>
<dbReference type="Gene3D" id="3.30.1150.10">
    <property type="match status" value="1"/>
</dbReference>
<feature type="domain" description="TonB C-terminal" evidence="6">
    <location>
        <begin position="72"/>
        <end position="138"/>
    </location>
</feature>
<evidence type="ECO:0000313" key="8">
    <source>
        <dbReference type="Proteomes" id="UP000831796"/>
    </source>
</evidence>
<dbReference type="InterPro" id="IPR037682">
    <property type="entry name" value="TonB_C"/>
</dbReference>
<dbReference type="InterPro" id="IPR006260">
    <property type="entry name" value="TonB/TolA_C"/>
</dbReference>
<keyword evidence="4" id="KW-0472">Membrane</keyword>
<accession>A0A8T9QB41</accession>
<proteinExistence type="predicted"/>
<dbReference type="SUPFAM" id="SSF74653">
    <property type="entry name" value="TolA/TonB C-terminal domain"/>
    <property type="match status" value="1"/>
</dbReference>
<organism evidence="7 8">
    <name type="scientific">Hymenobacter cellulosilyticus</name>
    <dbReference type="NCBI Taxonomy" id="2932248"/>
    <lineage>
        <taxon>Bacteria</taxon>
        <taxon>Pseudomonadati</taxon>
        <taxon>Bacteroidota</taxon>
        <taxon>Cytophagia</taxon>
        <taxon>Cytophagales</taxon>
        <taxon>Hymenobacteraceae</taxon>
        <taxon>Hymenobacter</taxon>
    </lineage>
</organism>
<dbReference type="Pfam" id="PF03544">
    <property type="entry name" value="TonB_C"/>
    <property type="match status" value="1"/>
</dbReference>
<dbReference type="GO" id="GO:0016020">
    <property type="term" value="C:membrane"/>
    <property type="evidence" value="ECO:0007669"/>
    <property type="project" value="UniProtKB-SubCell"/>
</dbReference>
<keyword evidence="8" id="KW-1185">Reference proteome</keyword>
<evidence type="ECO:0000313" key="7">
    <source>
        <dbReference type="EMBL" id="UOQ73030.1"/>
    </source>
</evidence>